<keyword evidence="1" id="KW-1133">Transmembrane helix</keyword>
<keyword evidence="3" id="KW-1185">Reference proteome</keyword>
<accession>A0A895YSV8</accession>
<feature type="transmembrane region" description="Helical" evidence="1">
    <location>
        <begin position="15"/>
        <end position="38"/>
    </location>
</feature>
<dbReference type="EMBL" id="CP070499">
    <property type="protein sequence ID" value="QSB17118.1"/>
    <property type="molecule type" value="Genomic_DNA"/>
</dbReference>
<dbReference type="PANTHER" id="PTHR37305:SF1">
    <property type="entry name" value="MEMBRANE PROTEIN"/>
    <property type="match status" value="1"/>
</dbReference>
<feature type="transmembrane region" description="Helical" evidence="1">
    <location>
        <begin position="63"/>
        <end position="84"/>
    </location>
</feature>
<feature type="transmembrane region" description="Helical" evidence="1">
    <location>
        <begin position="111"/>
        <end position="138"/>
    </location>
</feature>
<dbReference type="Proteomes" id="UP000662857">
    <property type="component" value="Chromosome"/>
</dbReference>
<evidence type="ECO:0000256" key="1">
    <source>
        <dbReference type="SAM" id="Phobius"/>
    </source>
</evidence>
<organism evidence="2 3">
    <name type="scientific">Natronosporangium hydrolyticum</name>
    <dbReference type="NCBI Taxonomy" id="2811111"/>
    <lineage>
        <taxon>Bacteria</taxon>
        <taxon>Bacillati</taxon>
        <taxon>Actinomycetota</taxon>
        <taxon>Actinomycetes</taxon>
        <taxon>Micromonosporales</taxon>
        <taxon>Micromonosporaceae</taxon>
        <taxon>Natronosporangium</taxon>
    </lineage>
</organism>
<feature type="transmembrane region" description="Helical" evidence="1">
    <location>
        <begin position="187"/>
        <end position="207"/>
    </location>
</feature>
<keyword evidence="1" id="KW-0812">Transmembrane</keyword>
<gene>
    <name evidence="2" type="ORF">JQS43_05045</name>
</gene>
<name>A0A895YSV8_9ACTN</name>
<dbReference type="KEGG" id="nhy:JQS43_05045"/>
<evidence type="ECO:0000313" key="2">
    <source>
        <dbReference type="EMBL" id="QSB17118.1"/>
    </source>
</evidence>
<sequence length="268" mass="28795">MFRSELLKLSTTNTWWWFALGALAWTGIALAFNIWLAATALDDPAMFGTEGDYANPVYHAGNIYTSGQFLGLMFVMLIGIVMVASEYHHQTATTTYLTTPHRTTVILSKSVTAVLIAFVFWAITSAIAIGVGALFFAGRPEGLLLGDSEVQRTIWLNLAAYLVWAIFGIAIGTLITNLLAATITAALAYLIGTQLVSLAFMLLSMLLENETVLEFQVLVPSIASQVMTTGGEGVPGTPAWWVGALVLLAYTVVAGAIGVVINRKRDIS</sequence>
<evidence type="ECO:0000313" key="3">
    <source>
        <dbReference type="Proteomes" id="UP000662857"/>
    </source>
</evidence>
<protein>
    <submittedName>
        <fullName evidence="2">ABC transporter permease</fullName>
    </submittedName>
</protein>
<reference evidence="2" key="1">
    <citation type="submission" date="2021-02" db="EMBL/GenBank/DDBJ databases">
        <title>Natrosporangium hydrolyticum gen. nov., sp. nov, a haloalkaliphilic actinobacterium from a soda solonchak soil.</title>
        <authorList>
            <person name="Sorokin D.Y."/>
            <person name="Khijniak T.V."/>
            <person name="Zakharycheva A.P."/>
            <person name="Boueva O.V."/>
            <person name="Ariskina E.V."/>
            <person name="Hahnke R.L."/>
            <person name="Bunk B."/>
            <person name="Sproer C."/>
            <person name="Schumann P."/>
            <person name="Evtushenko L.I."/>
            <person name="Kublanov I.V."/>
        </authorList>
    </citation>
    <scope>NUCLEOTIDE SEQUENCE</scope>
    <source>
        <strain evidence="2">DSM 106523</strain>
    </source>
</reference>
<feature type="transmembrane region" description="Helical" evidence="1">
    <location>
        <begin position="158"/>
        <end position="180"/>
    </location>
</feature>
<keyword evidence="1" id="KW-0472">Membrane</keyword>
<dbReference type="AlphaFoldDB" id="A0A895YSV8"/>
<dbReference type="PANTHER" id="PTHR37305">
    <property type="entry name" value="INTEGRAL MEMBRANE PROTEIN-RELATED"/>
    <property type="match status" value="1"/>
</dbReference>
<proteinExistence type="predicted"/>
<feature type="transmembrane region" description="Helical" evidence="1">
    <location>
        <begin position="239"/>
        <end position="261"/>
    </location>
</feature>